<dbReference type="EMBL" id="MT711370">
    <property type="protein sequence ID" value="QNO11513.1"/>
    <property type="molecule type" value="Genomic_DNA"/>
</dbReference>
<protein>
    <submittedName>
        <fullName evidence="1">DUF2283 domain-containing protein</fullName>
    </submittedName>
</protein>
<dbReference type="RefSeq" id="YP_010772331.1">
    <property type="nucleotide sequence ID" value="NC_074641.1"/>
</dbReference>
<dbReference type="PANTHER" id="PTHR37029">
    <property type="entry name" value="SSR1768 PROTEIN"/>
    <property type="match status" value="1"/>
</dbReference>
<dbReference type="PANTHER" id="PTHR37029:SF1">
    <property type="entry name" value="SSR1768 PROTEIN"/>
    <property type="match status" value="1"/>
</dbReference>
<accession>A0A7G9VYU8</accession>
<organism evidence="1">
    <name type="scientific">Methanocaldococcus fervens tailed virus 1</name>
    <dbReference type="NCBI Taxonomy" id="2759191"/>
    <lineage>
        <taxon>Viruses</taxon>
        <taxon>Duplodnaviria</taxon>
        <taxon>Heunggongvirae</taxon>
        <taxon>Uroviricota</taxon>
        <taxon>Caudoviricetes</taxon>
        <taxon>Fervensviridae</taxon>
        <taxon>Deepoceanvirus</taxon>
        <taxon>Deepoceanvirus guaymasense</taxon>
    </lineage>
</organism>
<name>A0A7G9VYU8_9CAUD</name>
<dbReference type="Pfam" id="PF10049">
    <property type="entry name" value="DUF2283"/>
    <property type="match status" value="1"/>
</dbReference>
<evidence type="ECO:0000313" key="1">
    <source>
        <dbReference type="EMBL" id="QNO11513.1"/>
    </source>
</evidence>
<dbReference type="Proteomes" id="UP000516075">
    <property type="component" value="Segment"/>
</dbReference>
<sequence>MKEYKATNLDYDMRNDSLYIYTKGKEYKGSLDLGDIIIDFSEDGSPKGIEILDASKKFKIPKYDLKNIVSFNSIIEITKDVVKIEMKITVLKRNKEVEKSIIAKGLNEMNLAEGIATMTC</sequence>
<dbReference type="InterPro" id="IPR019270">
    <property type="entry name" value="DUF2283"/>
</dbReference>
<reference evidence="1" key="1">
    <citation type="submission" date="2020-07" db="EMBL/GenBank/DDBJ databases">
        <title>The first head-tailed virus, MFTV1, produced by a hyperthermophilic deep-sea methanogen.</title>
        <authorList>
            <person name="Thiroux S."/>
            <person name="Dupont S."/>
            <person name="Nesbo C.L."/>
            <person name="Bienvenu N."/>
            <person name="Krupovic M."/>
            <person name="L'Haridon S."/>
            <person name="Marie D."/>
            <person name="Forterre P."/>
            <person name="Godfroy A."/>
            <person name="Geslin C."/>
        </authorList>
    </citation>
    <scope>NUCLEOTIDE SEQUENCE [LARGE SCALE GENOMIC DNA]</scope>
</reference>
<dbReference type="KEGG" id="vg:80402040"/>
<dbReference type="GeneID" id="80402040"/>
<proteinExistence type="predicted"/>
<evidence type="ECO:0000313" key="2">
    <source>
        <dbReference type="Proteomes" id="UP000516075"/>
    </source>
</evidence>
<keyword evidence="2" id="KW-1185">Reference proteome</keyword>